<dbReference type="EMBL" id="CAJZBQ010000002">
    <property type="protein sequence ID" value="CAG9310211.1"/>
    <property type="molecule type" value="Genomic_DNA"/>
</dbReference>
<keyword evidence="2" id="KW-1185">Reference proteome</keyword>
<protein>
    <submittedName>
        <fullName evidence="1">Uncharacterized protein</fullName>
    </submittedName>
</protein>
<organism evidence="1 2">
    <name type="scientific">Blepharisma stoltei</name>
    <dbReference type="NCBI Taxonomy" id="1481888"/>
    <lineage>
        <taxon>Eukaryota</taxon>
        <taxon>Sar</taxon>
        <taxon>Alveolata</taxon>
        <taxon>Ciliophora</taxon>
        <taxon>Postciliodesmatophora</taxon>
        <taxon>Heterotrichea</taxon>
        <taxon>Heterotrichida</taxon>
        <taxon>Blepharismidae</taxon>
        <taxon>Blepharisma</taxon>
    </lineage>
</organism>
<proteinExistence type="predicted"/>
<sequence>MADTLDGEERVKNITLRLRRIREELIPLFHGEIFRSKEVPEHIKEEIAEIYTLYGGASILMEICNVTYDQMKAWKNKLKRNPNYFKEKMLKKSNCTNFSEAVLEKAGLEYELPLKRVFSMNETKISKKYKNMPISLSDLRKVLPEKIQEKCDEIKKMIKRTDDCKGFKRDVKAEIIKVVLQYGEVKPIALYLGIKEKTILGWREFIPNGVSKYQYEDESGRFLNKTSNINDNFL</sequence>
<reference evidence="1" key="1">
    <citation type="submission" date="2021-09" db="EMBL/GenBank/DDBJ databases">
        <authorList>
            <consortium name="AG Swart"/>
            <person name="Singh M."/>
            <person name="Singh A."/>
            <person name="Seah K."/>
            <person name="Emmerich C."/>
        </authorList>
    </citation>
    <scope>NUCLEOTIDE SEQUENCE</scope>
    <source>
        <strain evidence="1">ATCC30299</strain>
    </source>
</reference>
<comment type="caution">
    <text evidence="1">The sequence shown here is derived from an EMBL/GenBank/DDBJ whole genome shotgun (WGS) entry which is preliminary data.</text>
</comment>
<gene>
    <name evidence="1" type="ORF">BSTOLATCC_MIC1065</name>
</gene>
<dbReference type="AlphaFoldDB" id="A0AAU9I9Z7"/>
<evidence type="ECO:0000313" key="2">
    <source>
        <dbReference type="Proteomes" id="UP001162131"/>
    </source>
</evidence>
<accession>A0AAU9I9Z7</accession>
<evidence type="ECO:0000313" key="1">
    <source>
        <dbReference type="EMBL" id="CAG9310211.1"/>
    </source>
</evidence>
<dbReference type="Proteomes" id="UP001162131">
    <property type="component" value="Unassembled WGS sequence"/>
</dbReference>
<name>A0AAU9I9Z7_9CILI</name>